<name>A0A450X243_9GAMM</name>
<accession>A0A450X243</accession>
<dbReference type="EMBL" id="CAADFP010000005">
    <property type="protein sequence ID" value="VFK23374.1"/>
    <property type="molecule type" value="Genomic_DNA"/>
</dbReference>
<evidence type="ECO:0000313" key="2">
    <source>
        <dbReference type="EMBL" id="VFK23374.1"/>
    </source>
</evidence>
<dbReference type="AlphaFoldDB" id="A0A450X243"/>
<reference evidence="2" key="1">
    <citation type="submission" date="2019-02" db="EMBL/GenBank/DDBJ databases">
        <authorList>
            <person name="Gruber-Vodicka R. H."/>
            <person name="Seah K. B. B."/>
        </authorList>
    </citation>
    <scope>NUCLEOTIDE SEQUENCE</scope>
    <source>
        <strain evidence="1">BECK_S312</strain>
        <strain evidence="2">BECK_S426</strain>
    </source>
</reference>
<evidence type="ECO:0000313" key="1">
    <source>
        <dbReference type="EMBL" id="VFK06692.1"/>
    </source>
</evidence>
<dbReference type="EMBL" id="CAADFM010000004">
    <property type="protein sequence ID" value="VFK06692.1"/>
    <property type="molecule type" value="Genomic_DNA"/>
</dbReference>
<proteinExistence type="predicted"/>
<organism evidence="2">
    <name type="scientific">Candidatus Kentrum sp. LPFa</name>
    <dbReference type="NCBI Taxonomy" id="2126335"/>
    <lineage>
        <taxon>Bacteria</taxon>
        <taxon>Pseudomonadati</taxon>
        <taxon>Pseudomonadota</taxon>
        <taxon>Gammaproteobacteria</taxon>
        <taxon>Candidatus Kentrum</taxon>
    </lineage>
</organism>
<protein>
    <submittedName>
        <fullName evidence="2">Uncharacterized protein</fullName>
    </submittedName>
</protein>
<gene>
    <name evidence="1" type="ORF">BECKLPF1236A_GA0070988_100045</name>
    <name evidence="2" type="ORF">BECKLPF1236C_GA0070990_1000510</name>
</gene>
<sequence length="139" mass="14914">MGPSGATEQPTQAIRPLSPLTFRVIGLASQFIRLACWMARFALRKTRQVFPEIRQASRLMGLAFRMAGKASGTASLASRLAGDSRFLPILPFHTTTFTSFPGTTMTFLTGFPSMNRCTFSLASAACSISSRVASAATVT</sequence>